<organism evidence="1 2">
    <name type="scientific">Winogradskyella maritima</name>
    <dbReference type="NCBI Taxonomy" id="1517766"/>
    <lineage>
        <taxon>Bacteria</taxon>
        <taxon>Pseudomonadati</taxon>
        <taxon>Bacteroidota</taxon>
        <taxon>Flavobacteriia</taxon>
        <taxon>Flavobacteriales</taxon>
        <taxon>Flavobacteriaceae</taxon>
        <taxon>Winogradskyella</taxon>
    </lineage>
</organism>
<dbReference type="RefSeq" id="WP_386097776.1">
    <property type="nucleotide sequence ID" value="NZ_JBHSAT010000004.1"/>
</dbReference>
<evidence type="ECO:0000313" key="2">
    <source>
        <dbReference type="Proteomes" id="UP001595812"/>
    </source>
</evidence>
<protein>
    <recommendedName>
        <fullName evidence="3">Gamma-glutamylcyclotransferase AIG2-like domain-containing protein</fullName>
    </recommendedName>
</protein>
<proteinExistence type="predicted"/>
<gene>
    <name evidence="1" type="ORF">ACFOSX_05400</name>
</gene>
<comment type="caution">
    <text evidence="1">The sequence shown here is derived from an EMBL/GenBank/DDBJ whole genome shotgun (WGS) entry which is preliminary data.</text>
</comment>
<evidence type="ECO:0008006" key="3">
    <source>
        <dbReference type="Google" id="ProtNLM"/>
    </source>
</evidence>
<keyword evidence="2" id="KW-1185">Reference proteome</keyword>
<dbReference type="EMBL" id="JBHSAT010000004">
    <property type="protein sequence ID" value="MFC3876662.1"/>
    <property type="molecule type" value="Genomic_DNA"/>
</dbReference>
<evidence type="ECO:0000313" key="1">
    <source>
        <dbReference type="EMBL" id="MFC3876662.1"/>
    </source>
</evidence>
<name>A0ABV8AEZ9_9FLAO</name>
<dbReference type="Proteomes" id="UP001595812">
    <property type="component" value="Unassembled WGS sequence"/>
</dbReference>
<reference evidence="2" key="1">
    <citation type="journal article" date="2019" name="Int. J. Syst. Evol. Microbiol.">
        <title>The Global Catalogue of Microorganisms (GCM) 10K type strain sequencing project: providing services to taxonomists for standard genome sequencing and annotation.</title>
        <authorList>
            <consortium name="The Broad Institute Genomics Platform"/>
            <consortium name="The Broad Institute Genome Sequencing Center for Infectious Disease"/>
            <person name="Wu L."/>
            <person name="Ma J."/>
        </authorList>
    </citation>
    <scope>NUCLEOTIDE SEQUENCE [LARGE SCALE GENOMIC DNA]</scope>
    <source>
        <strain evidence="2">CECT 8979</strain>
    </source>
</reference>
<sequence length="48" mass="5560">MQFEDKTVLEKIEQEFHPIAVPSKDPNDKIKGILFEISTDELKKVDLC</sequence>
<accession>A0ABV8AEZ9</accession>